<evidence type="ECO:0000256" key="3">
    <source>
        <dbReference type="ARBA" id="ARBA00022484"/>
    </source>
</evidence>
<dbReference type="InterPro" id="IPR043128">
    <property type="entry name" value="Rev_trsase/Diguanyl_cyclase"/>
</dbReference>
<dbReference type="Pfam" id="PF00680">
    <property type="entry name" value="RdRP_1"/>
    <property type="match status" value="1"/>
</dbReference>
<dbReference type="Gene3D" id="2.60.120.20">
    <property type="match status" value="3"/>
</dbReference>
<dbReference type="Gene3D" id="3.30.70.270">
    <property type="match status" value="1"/>
</dbReference>
<keyword evidence="13" id="KW-0946">Virion</keyword>
<dbReference type="GO" id="GO:0003724">
    <property type="term" value="F:RNA helicase activity"/>
    <property type="evidence" value="ECO:0007669"/>
    <property type="project" value="InterPro"/>
</dbReference>
<keyword evidence="9" id="KW-0378">Hydrolase</keyword>
<dbReference type="PROSITE" id="PS51218">
    <property type="entry name" value="SF3_HELICASE_2"/>
    <property type="match status" value="1"/>
</dbReference>
<dbReference type="InterPro" id="IPR029053">
    <property type="entry name" value="Viral_coat"/>
</dbReference>
<dbReference type="PROSITE" id="PS51874">
    <property type="entry name" value="PCV_3C_PRO"/>
    <property type="match status" value="1"/>
</dbReference>
<dbReference type="InterPro" id="IPR027417">
    <property type="entry name" value="P-loop_NTPase"/>
</dbReference>
<dbReference type="GO" id="GO:0003723">
    <property type="term" value="F:RNA binding"/>
    <property type="evidence" value="ECO:0007669"/>
    <property type="project" value="InterPro"/>
</dbReference>
<dbReference type="InterPro" id="IPR014759">
    <property type="entry name" value="Helicase_SF3_ssRNA_vir"/>
</dbReference>
<evidence type="ECO:0000256" key="12">
    <source>
        <dbReference type="ARBA" id="ARBA00022840"/>
    </source>
</evidence>
<reference evidence="20" key="1">
    <citation type="submission" date="2022-08" db="EMBL/GenBank/DDBJ databases">
        <authorList>
            <person name="Izraeli Y."/>
        </authorList>
    </citation>
    <scope>NUCLEOTIDE SEQUENCE</scope>
    <source>
        <strain evidence="20">K119</strain>
    </source>
</reference>
<dbReference type="Pfam" id="PF08762">
    <property type="entry name" value="CRPV_capsid"/>
    <property type="match status" value="1"/>
</dbReference>
<dbReference type="GO" id="GO:0039694">
    <property type="term" value="P:viral RNA genome replication"/>
    <property type="evidence" value="ECO:0007669"/>
    <property type="project" value="InterPro"/>
</dbReference>
<feature type="domain" description="SF3 helicase" evidence="18">
    <location>
        <begin position="525"/>
        <end position="706"/>
    </location>
</feature>
<evidence type="ECO:0000256" key="9">
    <source>
        <dbReference type="ARBA" id="ARBA00022801"/>
    </source>
</evidence>
<proteinExistence type="predicted"/>
<evidence type="ECO:0000256" key="6">
    <source>
        <dbReference type="ARBA" id="ARBA00022679"/>
    </source>
</evidence>
<keyword evidence="14" id="KW-0693">Viral RNA replication</keyword>
<keyword evidence="3" id="KW-0696">RNA-directed RNA polymerase</keyword>
<evidence type="ECO:0000256" key="11">
    <source>
        <dbReference type="ARBA" id="ARBA00022807"/>
    </source>
</evidence>
<feature type="domain" description="RdRp catalytic" evidence="17">
    <location>
        <begin position="1394"/>
        <end position="1530"/>
    </location>
</feature>
<keyword evidence="11" id="KW-0788">Thiol protease</keyword>
<evidence type="ECO:0000256" key="5">
    <source>
        <dbReference type="ARBA" id="ARBA00022670"/>
    </source>
</evidence>
<accession>A0A9E7VEJ8</accession>
<dbReference type="InterPro" id="IPR001676">
    <property type="entry name" value="Picornavirus_capsid"/>
</dbReference>
<dbReference type="GO" id="GO:0019028">
    <property type="term" value="C:viral capsid"/>
    <property type="evidence" value="ECO:0007669"/>
    <property type="project" value="UniProtKB-KW"/>
</dbReference>
<dbReference type="SUPFAM" id="SSF56672">
    <property type="entry name" value="DNA/RNA polymerases"/>
    <property type="match status" value="1"/>
</dbReference>
<dbReference type="InterPro" id="IPR009003">
    <property type="entry name" value="Peptidase_S1_PA"/>
</dbReference>
<dbReference type="EMBL" id="OP349062">
    <property type="protein sequence ID" value="UZC83387.1"/>
    <property type="molecule type" value="Genomic_RNA"/>
</dbReference>
<evidence type="ECO:0000256" key="2">
    <source>
        <dbReference type="ARBA" id="ARBA00020107"/>
    </source>
</evidence>
<dbReference type="PROSITE" id="PS50507">
    <property type="entry name" value="RDRP_SSRNA_POS"/>
    <property type="match status" value="1"/>
</dbReference>
<keyword evidence="10" id="KW-0347">Helicase</keyword>
<dbReference type="GO" id="GO:0005198">
    <property type="term" value="F:structural molecule activity"/>
    <property type="evidence" value="ECO:0007669"/>
    <property type="project" value="InterPro"/>
</dbReference>
<dbReference type="GO" id="GO:0006508">
    <property type="term" value="P:proteolysis"/>
    <property type="evidence" value="ECO:0007669"/>
    <property type="project" value="UniProtKB-KW"/>
</dbReference>
<dbReference type="GO" id="GO:0004197">
    <property type="term" value="F:cysteine-type endopeptidase activity"/>
    <property type="evidence" value="ECO:0007669"/>
    <property type="project" value="InterPro"/>
</dbReference>
<dbReference type="Pfam" id="PF00910">
    <property type="entry name" value="RNA_helicase"/>
    <property type="match status" value="1"/>
</dbReference>
<dbReference type="InterPro" id="IPR033703">
    <property type="entry name" value="Rhv-like"/>
</dbReference>
<dbReference type="SUPFAM" id="SSF88633">
    <property type="entry name" value="Positive stranded ssRNA viruses"/>
    <property type="match status" value="3"/>
</dbReference>
<keyword evidence="8" id="KW-0547">Nucleotide-binding</keyword>
<keyword evidence="7" id="KW-0548">Nucleotidyltransferase</keyword>
<keyword evidence="6" id="KW-0808">Transferase</keyword>
<dbReference type="InterPro" id="IPR007094">
    <property type="entry name" value="RNA-dir_pol_PSvirus"/>
</dbReference>
<evidence type="ECO:0000256" key="14">
    <source>
        <dbReference type="ARBA" id="ARBA00022953"/>
    </source>
</evidence>
<keyword evidence="16" id="KW-0472">Membrane</keyword>
<evidence type="ECO:0000256" key="7">
    <source>
        <dbReference type="ARBA" id="ARBA00022695"/>
    </source>
</evidence>
<name>A0A9E7VEJ8_9VIRU</name>
<evidence type="ECO:0000256" key="1">
    <source>
        <dbReference type="ARBA" id="ARBA00004328"/>
    </source>
</evidence>
<dbReference type="InterPro" id="IPR044067">
    <property type="entry name" value="PCV_3C_PRO"/>
</dbReference>
<dbReference type="GO" id="GO:0006351">
    <property type="term" value="P:DNA-templated transcription"/>
    <property type="evidence" value="ECO:0007669"/>
    <property type="project" value="InterPro"/>
</dbReference>
<evidence type="ECO:0000256" key="15">
    <source>
        <dbReference type="SAM" id="MobiDB-lite"/>
    </source>
</evidence>
<dbReference type="SUPFAM" id="SSF52540">
    <property type="entry name" value="P-loop containing nucleoside triphosphate hydrolases"/>
    <property type="match status" value="1"/>
</dbReference>
<feature type="region of interest" description="Disordered" evidence="15">
    <location>
        <begin position="1"/>
        <end position="22"/>
    </location>
</feature>
<evidence type="ECO:0000256" key="16">
    <source>
        <dbReference type="SAM" id="Phobius"/>
    </source>
</evidence>
<evidence type="ECO:0000256" key="4">
    <source>
        <dbReference type="ARBA" id="ARBA00022561"/>
    </source>
</evidence>
<dbReference type="InterPro" id="IPR014872">
    <property type="entry name" value="Dicistrovirus_capsid-polyPr_C"/>
</dbReference>
<feature type="transmembrane region" description="Helical" evidence="16">
    <location>
        <begin position="793"/>
        <end position="819"/>
    </location>
</feature>
<evidence type="ECO:0000256" key="10">
    <source>
        <dbReference type="ARBA" id="ARBA00022806"/>
    </source>
</evidence>
<sequence>MKMSLSKEKKQLPSERSTPSPSLKVIQNLKNKIFSRELKLFNQFKEQYKHNWVNSLITRDPMCTCFTTLLFSCTCVNSLDSRMIYFYLRSECANMRGDEYKDYLSSKCFDEDDDRFAKYYNSHLERFQLFAYIYAAIERFRASDELTKAFRKNINHIYRAIKTVDGLFIEYDKRQLLYKCLKSVVGKLDLHSRMTLNQFMTKIYLCMESFSTSPDLSYVPDLVMTLNPEMLAQVGDDIISRQSIRDKIDSLIRESDTLLAESFFGVDVNIPESTTATLLSIITELRNSVKDILITSFKFSMLAIAAVVYLITAYLVIHRIVTMKPRYLAAIHIICALAIMYNDETSVIHSVMSWCKSKFSVINPTERVAEAGFVNTNILSFIPLFIIQTMNIPVKIGEKLITSKFLDSLGRKISFLGDSRFYAGVNNISEWIQKSFEIVKSHFYEWLGLEYVSDLSSEKDSVYEWTEKCEKVITDYYNRSLLFSESERSYITSLYSEGCRLARHPVYKSAAYEIHNTCRNILIIVEKINNKLNLAGSLRNPPVTLMLHGDTGAGKSSLTYPLAVAILLEIYKREGNEALKEQLRNNCHRLIYTRNSEQEYWDGYTGQTVCVFDDWNQLVDSASNPSQELFELIRASNVFPYPLHMAHLEDKASVNFSSDIIICSSNNKTPKVESLNFPKALIRRFTKFVHVSRKLNVDNKFSFDSYFLTPYNPETLDQDGSLTIQEFVSQVVDEYMCNKGFVSSINDFVEGLLAQSDNDDAQPDRQSTCNLFTRIYELDFKTKVSDLKEKYSWLLNFNFGLMIGAASLIGAGILVYQYFSSDKPSAESTPISEYVEARVNNRAARRRIVDSEAYETLPKRSVLTSEFSEEISEAYEPIVKKNTVVTEACIDLVSTEMGGKVARLSLYRMALVDEDVVTPLGHCLFLKGNVAICPLHFVYVINSKGPNASLYFSSLDVDKIYPIRARDLVFKEYIDKYGRSKDIASFQLPHARQHADISTMFAPGTALRSVLTTKVCMTMLHSDSPKRNLVLDRHIVTGASCVRHLEDPQTYTLTSTGQKIKIHDAWEYSLETQPGDCGAPLFALNEKIAPGKIIGIHVAGSKGVGMSTVFFQEDAQAICESYRLFAQVNTLRLKEGINPYPDCEMVYLGDLDKPVIQPVKSKIVPSVVYSKVTQPTTDKTWLRPGTINGETFDPMDYRMRRMGKASVLIPFDIVDLAQRGLLNEFKRVYLAHEDSLVGRFKCPYTLEETCIGVPGEEFVNAVKRDTSAGFPFVQMGITRSQIFGTDMDYDLKSELCQDIFKLVYFYEECASEGDVLDHYSVLTLKDERKPIEKAHKTRMFSAGPIDYLIWSKRWFNGVVAIISELRNKIHISVGTNVYSNDWHFMTEGLLRKSTYFVAGDFEGFDASEQAYILKAAINVLIDFSQFVFGKDEFARVQMEAISVGLLHSYQVSGKHVFQWLKSLPSGHYLTAIANSCFVLLSLSSAYLLAKQKLGNRISSLDVAYFWDHFGVVAYGDDHVIAVPPECLSFYNQNTLVELLREFGLYYTDERKTGSFVPDSRPIEEIAYLKRGFYYHSELGRWLAPLDLQVVLETPMWIRANPDPHYQTFSNIEFSLRELSLHPQETWDEWAPKLLSLCEKECKLVSKFNNKTDTLLFVLDLDLVIAQCSDVIFENDSNKRGFKRFQLLSGVKTGDIYPYHTGSVQANPDYPVTLARQRREGALVAQSFSPAENTTFNNNSTNNNNTNEVRDRQYQDQTNNDLSQQITTFENDLSIVEQDVPSPTLLDIGLRSMHSDNAHHSIVSFLQRPMVLREFSWTSDQGRGSDVFTKIRVPFDMLVRQFRDKLQGFMSFRATAVIKVQFQTQPFQAGRFLMAAVPVPNLIGKRTKLIEGRLSNLTLLNHVQADIAKQTEVTLRVPYISPLIAYDLVQGRYDWAEIVGKVYSPVSSVGNTSVEGIVYVHFEDIQLGAPTSMPMVSEAFVAQSGDSFPTNQEPGLLTDIRQRAKENGITASSASKTTGGLRKVNKAITKYLPFTAPVTNVLDKFLLEPADDLLGPLLNIFGFSKPITVADDKLLRPTTNFSTLMGTDRALTLATSEDVNAPFLPHLNGTGLDEMSFDFLKKIPQFVDFFNYSTTNNKNDCLYSFNVRPTFSVPEQLRFSYQTTSKNISQPTHLAYICEPFAYWTGSLILTLKFVKTDYHSGRVEVSYHPNCDPQSGQRVVKEGVDFDMAYRYIIDLREKSEVSLRIPYMAVTPFKRNIYQLFHPSEHDMTRVEINSGCVIVRALTPLKASNAVVSNMVEVLVEYNAGNDFQVMNPVTCRYNPVTPLENSPSEAETWSGYDSDSVYSNVSWEAQSGEASSAGLAITRQQAIEGEDPPSITHNDGEVRSISSTFAVTGEKFYNFRDLCHRSNFVLKVEDQGFFSEALHRLYAPPPFTRAGASASEFGGFYLQNRANSALAYVGSMYALSRGSVNVRILPTNFSGFLSGKLFTDQSTPTDCLFPRAIENCAIKGLAEFHIPYYCRTYQFDHLKYDKSELYDLNIGVAVPVGQKITASAAISGGDDISFGYFVGTPVVLFPSITLSSGGADPFDHSSQDPAQSAIVSWDEISIV</sequence>
<keyword evidence="4" id="KW-0167">Capsid protein</keyword>
<dbReference type="GO" id="GO:0005524">
    <property type="term" value="F:ATP binding"/>
    <property type="evidence" value="ECO:0007669"/>
    <property type="project" value="UniProtKB-KW"/>
</dbReference>
<evidence type="ECO:0000256" key="13">
    <source>
        <dbReference type="ARBA" id="ARBA00022844"/>
    </source>
</evidence>
<dbReference type="InterPro" id="IPR000605">
    <property type="entry name" value="Helicase_SF3_ssDNA/RNA_vir"/>
</dbReference>
<feature type="domain" description="Peptidase C3" evidence="19">
    <location>
        <begin position="892"/>
        <end position="1115"/>
    </location>
</feature>
<dbReference type="Pfam" id="PF00073">
    <property type="entry name" value="Rhv"/>
    <property type="match status" value="2"/>
</dbReference>
<organism evidence="20">
    <name type="scientific">Anagyrus vladimiri dicistrovirus</name>
    <dbReference type="NCBI Taxonomy" id="2992172"/>
    <lineage>
        <taxon>Viruses</taxon>
        <taxon>Riboviria</taxon>
        <taxon>Orthornavirae</taxon>
        <taxon>Pisuviricota</taxon>
        <taxon>Pisoniviricetes</taxon>
        <taxon>Picornavirales</taxon>
        <taxon>Dicistroviridae</taxon>
    </lineage>
</organism>
<protein>
    <recommendedName>
        <fullName evidence="2">Genome polyprotein</fullName>
    </recommendedName>
</protein>
<feature type="compositionally biased region" description="Basic and acidic residues" evidence="15">
    <location>
        <begin position="1"/>
        <end position="13"/>
    </location>
</feature>
<comment type="subcellular location">
    <subcellularLocation>
        <location evidence="1">Virion</location>
    </subcellularLocation>
</comment>
<keyword evidence="12" id="KW-0067">ATP-binding</keyword>
<dbReference type="InterPro" id="IPR043502">
    <property type="entry name" value="DNA/RNA_pol_sf"/>
</dbReference>
<evidence type="ECO:0000256" key="8">
    <source>
        <dbReference type="ARBA" id="ARBA00022741"/>
    </source>
</evidence>
<keyword evidence="16" id="KW-1133">Transmembrane helix</keyword>
<dbReference type="GO" id="GO:0003968">
    <property type="term" value="F:RNA-directed RNA polymerase activity"/>
    <property type="evidence" value="ECO:0007669"/>
    <property type="project" value="UniProtKB-KW"/>
</dbReference>
<dbReference type="InterPro" id="IPR043504">
    <property type="entry name" value="Peptidase_S1_PA_chymotrypsin"/>
</dbReference>
<feature type="transmembrane region" description="Helical" evidence="16">
    <location>
        <begin position="299"/>
        <end position="321"/>
    </location>
</feature>
<dbReference type="Gene3D" id="2.40.10.10">
    <property type="entry name" value="Trypsin-like serine proteases"/>
    <property type="match status" value="1"/>
</dbReference>
<evidence type="ECO:0000259" key="18">
    <source>
        <dbReference type="PROSITE" id="PS51218"/>
    </source>
</evidence>
<evidence type="ECO:0000313" key="20">
    <source>
        <dbReference type="EMBL" id="UZC83387.1"/>
    </source>
</evidence>
<keyword evidence="16" id="KW-0812">Transmembrane</keyword>
<keyword evidence="5" id="KW-0645">Protease</keyword>
<evidence type="ECO:0000259" key="17">
    <source>
        <dbReference type="PROSITE" id="PS50507"/>
    </source>
</evidence>
<evidence type="ECO:0000259" key="19">
    <source>
        <dbReference type="PROSITE" id="PS51874"/>
    </source>
</evidence>
<dbReference type="SUPFAM" id="SSF50494">
    <property type="entry name" value="Trypsin-like serine proteases"/>
    <property type="match status" value="1"/>
</dbReference>
<dbReference type="InterPro" id="IPR001205">
    <property type="entry name" value="RNA-dir_pol_C"/>
</dbReference>
<dbReference type="CDD" id="cd00205">
    <property type="entry name" value="rhv_like"/>
    <property type="match status" value="2"/>
</dbReference>